<dbReference type="Proteomes" id="UP000827872">
    <property type="component" value="Linkage Group LG09"/>
</dbReference>
<reference evidence="1" key="1">
    <citation type="submission" date="2021-08" db="EMBL/GenBank/DDBJ databases">
        <title>The first chromosome-level gecko genome reveals the dynamic sex chromosomes of Neotropical dwarf geckos (Sphaerodactylidae: Sphaerodactylus).</title>
        <authorList>
            <person name="Pinto B.J."/>
            <person name="Keating S.E."/>
            <person name="Gamble T."/>
        </authorList>
    </citation>
    <scope>NUCLEOTIDE SEQUENCE</scope>
    <source>
        <strain evidence="1">TG3544</strain>
    </source>
</reference>
<keyword evidence="2" id="KW-1185">Reference proteome</keyword>
<proteinExistence type="predicted"/>
<comment type="caution">
    <text evidence="1">The sequence shown here is derived from an EMBL/GenBank/DDBJ whole genome shotgun (WGS) entry which is preliminary data.</text>
</comment>
<sequence>MDVEAVELRIQALGWFETHDASGSQSIILVWMVKSFFCQITNQVIGSVDRLLEDTTYLIEIFDLQEEFCYPVECLALTVEEVMHIRQVLVKAELEKYQQYKDVYTALKKGKMRLPSKPYSTLPIFSLGPSALQRGESFMRPDKPSTSHHRSLRGISRLSSKAKSVDKSDEEALFPKELMEDWSTMEVCVDCKKFISEIINSSRRSLSLANKRARLKRKTQSFYVSSPGTSEYCPSERTINEI</sequence>
<dbReference type="EMBL" id="CM037622">
    <property type="protein sequence ID" value="KAH8003219.1"/>
    <property type="molecule type" value="Genomic_DNA"/>
</dbReference>
<evidence type="ECO:0000313" key="1">
    <source>
        <dbReference type="EMBL" id="KAH8003219.1"/>
    </source>
</evidence>
<accession>A0ACB8FDE0</accession>
<organism evidence="1 2">
    <name type="scientific">Sphaerodactylus townsendi</name>
    <dbReference type="NCBI Taxonomy" id="933632"/>
    <lineage>
        <taxon>Eukaryota</taxon>
        <taxon>Metazoa</taxon>
        <taxon>Chordata</taxon>
        <taxon>Craniata</taxon>
        <taxon>Vertebrata</taxon>
        <taxon>Euteleostomi</taxon>
        <taxon>Lepidosauria</taxon>
        <taxon>Squamata</taxon>
        <taxon>Bifurcata</taxon>
        <taxon>Gekkota</taxon>
        <taxon>Sphaerodactylidae</taxon>
        <taxon>Sphaerodactylus</taxon>
    </lineage>
</organism>
<name>A0ACB8FDE0_9SAUR</name>
<protein>
    <submittedName>
        <fullName evidence="1">Protein spire 1</fullName>
    </submittedName>
</protein>
<gene>
    <name evidence="1" type="primary">SPIRE1_3</name>
    <name evidence="1" type="ORF">K3G42_015464</name>
</gene>
<evidence type="ECO:0000313" key="2">
    <source>
        <dbReference type="Proteomes" id="UP000827872"/>
    </source>
</evidence>